<dbReference type="PANTHER" id="PTHR11469:SF1">
    <property type="entry name" value="GLUCOSE-6-PHOSPHATE ISOMERASE"/>
    <property type="match status" value="1"/>
</dbReference>
<organism evidence="8">
    <name type="scientific">marine sediment metagenome</name>
    <dbReference type="NCBI Taxonomy" id="412755"/>
    <lineage>
        <taxon>unclassified sequences</taxon>
        <taxon>metagenomes</taxon>
        <taxon>ecological metagenomes</taxon>
    </lineage>
</organism>
<dbReference type="GO" id="GO:0004347">
    <property type="term" value="F:glucose-6-phosphate isomerase activity"/>
    <property type="evidence" value="ECO:0007669"/>
    <property type="project" value="UniProtKB-EC"/>
</dbReference>
<gene>
    <name evidence="8" type="ORF">S06H3_16452</name>
</gene>
<dbReference type="GO" id="GO:0006096">
    <property type="term" value="P:glycolytic process"/>
    <property type="evidence" value="ECO:0007669"/>
    <property type="project" value="UniProtKB-UniPathway"/>
</dbReference>
<evidence type="ECO:0000256" key="1">
    <source>
        <dbReference type="ARBA" id="ARBA00004926"/>
    </source>
</evidence>
<dbReference type="CDD" id="cd05015">
    <property type="entry name" value="SIS_PGI_1"/>
    <property type="match status" value="1"/>
</dbReference>
<dbReference type="UniPathway" id="UPA00109">
    <property type="reaction ID" value="UER00181"/>
</dbReference>
<sequence length="234" mass="25680">MISETQIKLYYKNVKANVIGTEHGITDEQLKYLAEKTTPLITQLNAERKAGKTPYRDLPFNTKIAQQVKELVAELKDRCENLVVLGIGGSALGNIALQTALNPYMHNLDEAQRRGPRLFVFDNIDPPQLTSFLDWVGDKLDKTIFNVISKSGQTAETASQFMIIRKLLSNKLGPDGCKNHVVATTDPTQGTLRKIAGEDKLRCLEVPEGVGGRFSVLSSVGLFSAAMCGIDIDS</sequence>
<dbReference type="GO" id="GO:0051156">
    <property type="term" value="P:glucose 6-phosphate metabolic process"/>
    <property type="evidence" value="ECO:0007669"/>
    <property type="project" value="TreeGrafter"/>
</dbReference>
<comment type="pathway">
    <text evidence="1">Carbohydrate degradation; glycolysis; D-glyceraldehyde 3-phosphate and glycerone phosphate from D-glucose: step 2/4.</text>
</comment>
<name>X1MF61_9ZZZZ</name>
<dbReference type="FunFam" id="3.40.50.10490:FF:000016">
    <property type="entry name" value="Glucose-6-phosphate isomerase"/>
    <property type="match status" value="1"/>
</dbReference>
<accession>X1MF61</accession>
<evidence type="ECO:0000313" key="8">
    <source>
        <dbReference type="EMBL" id="GAI16731.1"/>
    </source>
</evidence>
<dbReference type="PRINTS" id="PR00662">
    <property type="entry name" value="G6PISOMERASE"/>
</dbReference>
<evidence type="ECO:0000256" key="4">
    <source>
        <dbReference type="ARBA" id="ARBA00022490"/>
    </source>
</evidence>
<dbReference type="InterPro" id="IPR018189">
    <property type="entry name" value="Phosphoglucose_isomerase_CS"/>
</dbReference>
<keyword evidence="3" id="KW-0312">Gluconeogenesis</keyword>
<dbReference type="Gene3D" id="3.40.50.10490">
    <property type="entry name" value="Glucose-6-phosphate isomerase like protein, domain 1"/>
    <property type="match status" value="1"/>
</dbReference>
<dbReference type="InterPro" id="IPR001672">
    <property type="entry name" value="G6P_Isomerase"/>
</dbReference>
<dbReference type="GO" id="GO:0048029">
    <property type="term" value="F:monosaccharide binding"/>
    <property type="evidence" value="ECO:0007669"/>
    <property type="project" value="TreeGrafter"/>
</dbReference>
<comment type="catalytic activity">
    <reaction evidence="7">
        <text>alpha-D-glucose 6-phosphate = beta-D-fructose 6-phosphate</text>
        <dbReference type="Rhea" id="RHEA:11816"/>
        <dbReference type="ChEBI" id="CHEBI:57634"/>
        <dbReference type="ChEBI" id="CHEBI:58225"/>
        <dbReference type="EC" id="5.3.1.9"/>
    </reaction>
</comment>
<dbReference type="GO" id="GO:0006094">
    <property type="term" value="P:gluconeogenesis"/>
    <property type="evidence" value="ECO:0007669"/>
    <property type="project" value="UniProtKB-KW"/>
</dbReference>
<evidence type="ECO:0000256" key="6">
    <source>
        <dbReference type="ARBA" id="ARBA00023235"/>
    </source>
</evidence>
<comment type="caution">
    <text evidence="8">The sequence shown here is derived from an EMBL/GenBank/DDBJ whole genome shotgun (WGS) entry which is preliminary data.</text>
</comment>
<dbReference type="InterPro" id="IPR046348">
    <property type="entry name" value="SIS_dom_sf"/>
</dbReference>
<reference evidence="8" key="1">
    <citation type="journal article" date="2014" name="Front. Microbiol.">
        <title>High frequency of phylogenetically diverse reductive dehalogenase-homologous genes in deep subseafloor sedimentary metagenomes.</title>
        <authorList>
            <person name="Kawai M."/>
            <person name="Futagami T."/>
            <person name="Toyoda A."/>
            <person name="Takaki Y."/>
            <person name="Nishi S."/>
            <person name="Hori S."/>
            <person name="Arai W."/>
            <person name="Tsubouchi T."/>
            <person name="Morono Y."/>
            <person name="Uchiyama I."/>
            <person name="Ito T."/>
            <person name="Fujiyama A."/>
            <person name="Inagaki F."/>
            <person name="Takami H."/>
        </authorList>
    </citation>
    <scope>NUCLEOTIDE SEQUENCE</scope>
    <source>
        <strain evidence="8">Expedition CK06-06</strain>
    </source>
</reference>
<feature type="non-terminal residue" evidence="8">
    <location>
        <position position="234"/>
    </location>
</feature>
<evidence type="ECO:0000256" key="3">
    <source>
        <dbReference type="ARBA" id="ARBA00022432"/>
    </source>
</evidence>
<proteinExistence type="inferred from homology"/>
<evidence type="ECO:0008006" key="9">
    <source>
        <dbReference type="Google" id="ProtNLM"/>
    </source>
</evidence>
<evidence type="ECO:0000256" key="5">
    <source>
        <dbReference type="ARBA" id="ARBA00023152"/>
    </source>
</evidence>
<dbReference type="EMBL" id="BARV01008143">
    <property type="protein sequence ID" value="GAI16731.1"/>
    <property type="molecule type" value="Genomic_DNA"/>
</dbReference>
<dbReference type="InterPro" id="IPR035476">
    <property type="entry name" value="SIS_PGI_1"/>
</dbReference>
<dbReference type="AlphaFoldDB" id="X1MF61"/>
<keyword evidence="4" id="KW-0963">Cytoplasm</keyword>
<dbReference type="Pfam" id="PF00342">
    <property type="entry name" value="PGI"/>
    <property type="match status" value="1"/>
</dbReference>
<dbReference type="GO" id="GO:0097367">
    <property type="term" value="F:carbohydrate derivative binding"/>
    <property type="evidence" value="ECO:0007669"/>
    <property type="project" value="InterPro"/>
</dbReference>
<protein>
    <recommendedName>
        <fullName evidence="9">Glucose-6-phosphate isomerase</fullName>
    </recommendedName>
</protein>
<dbReference type="PANTHER" id="PTHR11469">
    <property type="entry name" value="GLUCOSE-6-PHOSPHATE ISOMERASE"/>
    <property type="match status" value="1"/>
</dbReference>
<keyword evidence="6" id="KW-0413">Isomerase</keyword>
<dbReference type="GO" id="GO:0005829">
    <property type="term" value="C:cytosol"/>
    <property type="evidence" value="ECO:0007669"/>
    <property type="project" value="TreeGrafter"/>
</dbReference>
<comment type="similarity">
    <text evidence="2">Belongs to the GPI family.</text>
</comment>
<evidence type="ECO:0000256" key="2">
    <source>
        <dbReference type="ARBA" id="ARBA00006604"/>
    </source>
</evidence>
<dbReference type="PROSITE" id="PS00765">
    <property type="entry name" value="P_GLUCOSE_ISOMERASE_1"/>
    <property type="match status" value="1"/>
</dbReference>
<keyword evidence="5" id="KW-0324">Glycolysis</keyword>
<evidence type="ECO:0000256" key="7">
    <source>
        <dbReference type="ARBA" id="ARBA00029321"/>
    </source>
</evidence>
<dbReference type="PROSITE" id="PS51463">
    <property type="entry name" value="P_GLUCOSE_ISOMERASE_3"/>
    <property type="match status" value="1"/>
</dbReference>
<dbReference type="SUPFAM" id="SSF53697">
    <property type="entry name" value="SIS domain"/>
    <property type="match status" value="1"/>
</dbReference>